<evidence type="ECO:0000313" key="2">
    <source>
        <dbReference type="Proteomes" id="UP001470230"/>
    </source>
</evidence>
<dbReference type="Proteomes" id="UP001470230">
    <property type="component" value="Unassembled WGS sequence"/>
</dbReference>
<dbReference type="EMBL" id="JAPFFF010000023">
    <property type="protein sequence ID" value="KAK8852737.1"/>
    <property type="molecule type" value="Genomic_DNA"/>
</dbReference>
<accession>A0ABR2HUP1</accession>
<organism evidence="1 2">
    <name type="scientific">Tritrichomonas musculus</name>
    <dbReference type="NCBI Taxonomy" id="1915356"/>
    <lineage>
        <taxon>Eukaryota</taxon>
        <taxon>Metamonada</taxon>
        <taxon>Parabasalia</taxon>
        <taxon>Tritrichomonadida</taxon>
        <taxon>Tritrichomonadidae</taxon>
        <taxon>Tritrichomonas</taxon>
    </lineage>
</organism>
<keyword evidence="2" id="KW-1185">Reference proteome</keyword>
<evidence type="ECO:0000313" key="1">
    <source>
        <dbReference type="EMBL" id="KAK8852737.1"/>
    </source>
</evidence>
<comment type="caution">
    <text evidence="1">The sequence shown here is derived from an EMBL/GenBank/DDBJ whole genome shotgun (WGS) entry which is preliminary data.</text>
</comment>
<name>A0ABR2HUP1_9EUKA</name>
<gene>
    <name evidence="1" type="ORF">M9Y10_017726</name>
</gene>
<protein>
    <submittedName>
        <fullName evidence="1">Uncharacterized protein</fullName>
    </submittedName>
</protein>
<proteinExistence type="predicted"/>
<sequence length="916" mass="107792">MSGSKSEKSIVENTVYTLYNEKIHYNLDEKDVNGESKNDDISLSDLNFTFNSKNKREKTILLSKEENFTLFSDIQLCSILDTIIYECEDKYSNLINPIFNAENICDINYISYFFYLFGFEYHIHEPQINTEHFFNLVLPFQSNDFNEMRKKTIASKLNPNKSLMLWLSYGFSNSKDKETIEKFRKDFDVFSYLKTSEMSKDTCFFLHQVGVALHIKFTNVYIQNSNDEYTYKAFDLGDTNAANRIFIGLYKNDEKVCYYLPKMVFHKKANKSSDYKNECFDEYYCHFIFLPNYGPIYLKNPSGSQFPYYQSEYDTFYLNNDFPIYINNGEKDVHIKNSITSLSQARLLFQTIFNQDKKIKIDEKIERLFKIIFQKIFNIQEKQFGNDNDSVTITIKDDNSIDITSRRPLEYKNNIYTLRLLPPINTLSYIPNLKISSPLEIVNIAVISLSRIFFIAKYDNSNKTSIFFGDGDFGSSSLDDMFVCPTCIETDYLINSFILSSRPVFVESDIKCISSGIIVLHNKGDKTMVTHYSRTDHIWKLEKEFDIGFKINKDKNDQKEKSNYIFFNSDKYYVFYLDEGKYKVKAYNFYDDEPLGESVDISRNKYYDNYYVIHFYNEKFFAETSDGDDKAMCVLLKLSDFDEDGEEEEDADEDEVRINKLVIQHEEEEERNDCPFRLEVHKNPNSKDPLPIALEINQRLHVYKYKEKDKKHENTISSILYHPANKNANLYYSILSIFYRYRRHFDHDIKPISERPCIIHTSIDCGYTGNFNSIFKTGSCPGIYADRTDIDVYHEYHKQWNDPPFIIYLYFSNGLLQTGFTELRTLSQLAAAFACSYAISIYGSDGRITCYEPQQQNTVLWNFDRFLKMERNLVATYGTLLEMKNDYEFEFALNVLETTKNLVSDFKEFLHSISSY</sequence>
<reference evidence="1 2" key="1">
    <citation type="submission" date="2024-04" db="EMBL/GenBank/DDBJ databases">
        <title>Tritrichomonas musculus Genome.</title>
        <authorList>
            <person name="Alves-Ferreira E."/>
            <person name="Grigg M."/>
            <person name="Lorenzi H."/>
            <person name="Galac M."/>
        </authorList>
    </citation>
    <scope>NUCLEOTIDE SEQUENCE [LARGE SCALE GENOMIC DNA]</scope>
    <source>
        <strain evidence="1 2">EAF2021</strain>
    </source>
</reference>